<name>A0ABS1M0R4_9NOCA</name>
<feature type="region of interest" description="Disordered" evidence="1">
    <location>
        <begin position="75"/>
        <end position="119"/>
    </location>
</feature>
<dbReference type="Proteomes" id="UP000602198">
    <property type="component" value="Unassembled WGS sequence"/>
</dbReference>
<sequence length="119" mass="13156">MPAIDQVMSAFVRGVRARYMHARIHSGQVTETAAEQVAAVSDHFILLRARTAWWARLAADEVTRPRAAPIAAAAEYRRPAADQRPAPGTHPAESRPQVEPHRVGPPHRIAEYRIPLRAG</sequence>
<evidence type="ECO:0000313" key="2">
    <source>
        <dbReference type="EMBL" id="MBL1074268.1"/>
    </source>
</evidence>
<gene>
    <name evidence="2" type="ORF">JK358_07645</name>
</gene>
<organism evidence="2 3">
    <name type="scientific">Nocardia acididurans</name>
    <dbReference type="NCBI Taxonomy" id="2802282"/>
    <lineage>
        <taxon>Bacteria</taxon>
        <taxon>Bacillati</taxon>
        <taxon>Actinomycetota</taxon>
        <taxon>Actinomycetes</taxon>
        <taxon>Mycobacteriales</taxon>
        <taxon>Nocardiaceae</taxon>
        <taxon>Nocardia</taxon>
    </lineage>
</organism>
<evidence type="ECO:0000313" key="3">
    <source>
        <dbReference type="Proteomes" id="UP000602198"/>
    </source>
</evidence>
<comment type="caution">
    <text evidence="2">The sequence shown here is derived from an EMBL/GenBank/DDBJ whole genome shotgun (WGS) entry which is preliminary data.</text>
</comment>
<protein>
    <submittedName>
        <fullName evidence="2">Uncharacterized protein</fullName>
    </submittedName>
</protein>
<accession>A0ABS1M0R4</accession>
<feature type="compositionally biased region" description="Basic and acidic residues" evidence="1">
    <location>
        <begin position="92"/>
        <end position="102"/>
    </location>
</feature>
<dbReference type="RefSeq" id="WP_201945082.1">
    <property type="nucleotide sequence ID" value="NZ_JAERRJ010000002.1"/>
</dbReference>
<evidence type="ECO:0000256" key="1">
    <source>
        <dbReference type="SAM" id="MobiDB-lite"/>
    </source>
</evidence>
<dbReference type="EMBL" id="JAERRJ010000002">
    <property type="protein sequence ID" value="MBL1074268.1"/>
    <property type="molecule type" value="Genomic_DNA"/>
</dbReference>
<proteinExistence type="predicted"/>
<keyword evidence="3" id="KW-1185">Reference proteome</keyword>
<reference evidence="2 3" key="1">
    <citation type="submission" date="2021-01" db="EMBL/GenBank/DDBJ databases">
        <title>WGS of actinomycetes isolated from Thailand.</title>
        <authorList>
            <person name="Thawai C."/>
        </authorList>
    </citation>
    <scope>NUCLEOTIDE SEQUENCE [LARGE SCALE GENOMIC DNA]</scope>
    <source>
        <strain evidence="2 3">LPG 2</strain>
    </source>
</reference>